<keyword evidence="2" id="KW-0012">Acyltransferase</keyword>
<protein>
    <submittedName>
        <fullName evidence="2">Acyl-CoA N-acyltransferase</fullName>
    </submittedName>
</protein>
<dbReference type="SUPFAM" id="SSF55729">
    <property type="entry name" value="Acyl-CoA N-acyltransferases (Nat)"/>
    <property type="match status" value="1"/>
</dbReference>
<dbReference type="PROSITE" id="PS51186">
    <property type="entry name" value="GNAT"/>
    <property type="match status" value="1"/>
</dbReference>
<evidence type="ECO:0000313" key="2">
    <source>
        <dbReference type="EMBL" id="KIY65226.1"/>
    </source>
</evidence>
<dbReference type="Proteomes" id="UP000054007">
    <property type="component" value="Unassembled WGS sequence"/>
</dbReference>
<dbReference type="InterPro" id="IPR016181">
    <property type="entry name" value="Acyl_CoA_acyltransferase"/>
</dbReference>
<keyword evidence="2" id="KW-0808">Transferase</keyword>
<dbReference type="AlphaFoldDB" id="A0A0D7B6T2"/>
<dbReference type="PANTHER" id="PTHR43792:SF16">
    <property type="entry name" value="N-ACETYLTRANSFERASE DOMAIN-CONTAINING PROTEIN"/>
    <property type="match status" value="1"/>
</dbReference>
<dbReference type="InterPro" id="IPR000182">
    <property type="entry name" value="GNAT_dom"/>
</dbReference>
<evidence type="ECO:0000259" key="1">
    <source>
        <dbReference type="PROSITE" id="PS51186"/>
    </source>
</evidence>
<dbReference type="InterPro" id="IPR051531">
    <property type="entry name" value="N-acetyltransferase"/>
</dbReference>
<reference evidence="2 3" key="1">
    <citation type="journal article" date="2015" name="Fungal Genet. Biol.">
        <title>Evolution of novel wood decay mechanisms in Agaricales revealed by the genome sequences of Fistulina hepatica and Cylindrobasidium torrendii.</title>
        <authorList>
            <person name="Floudas D."/>
            <person name="Held B.W."/>
            <person name="Riley R."/>
            <person name="Nagy L.G."/>
            <person name="Koehler G."/>
            <person name="Ransdell A.S."/>
            <person name="Younus H."/>
            <person name="Chow J."/>
            <person name="Chiniquy J."/>
            <person name="Lipzen A."/>
            <person name="Tritt A."/>
            <person name="Sun H."/>
            <person name="Haridas S."/>
            <person name="LaButti K."/>
            <person name="Ohm R.A."/>
            <person name="Kues U."/>
            <person name="Blanchette R.A."/>
            <person name="Grigoriev I.V."/>
            <person name="Minto R.E."/>
            <person name="Hibbett D.S."/>
        </authorList>
    </citation>
    <scope>NUCLEOTIDE SEQUENCE [LARGE SCALE GENOMIC DNA]</scope>
    <source>
        <strain evidence="2 3">FP15055 ss-10</strain>
    </source>
</reference>
<dbReference type="Pfam" id="PF13302">
    <property type="entry name" value="Acetyltransf_3"/>
    <property type="match status" value="1"/>
</dbReference>
<dbReference type="Gene3D" id="3.40.630.30">
    <property type="match status" value="1"/>
</dbReference>
<dbReference type="CDD" id="cd04301">
    <property type="entry name" value="NAT_SF"/>
    <property type="match status" value="1"/>
</dbReference>
<organism evidence="2 3">
    <name type="scientific">Cylindrobasidium torrendii FP15055 ss-10</name>
    <dbReference type="NCBI Taxonomy" id="1314674"/>
    <lineage>
        <taxon>Eukaryota</taxon>
        <taxon>Fungi</taxon>
        <taxon>Dikarya</taxon>
        <taxon>Basidiomycota</taxon>
        <taxon>Agaricomycotina</taxon>
        <taxon>Agaricomycetes</taxon>
        <taxon>Agaricomycetidae</taxon>
        <taxon>Agaricales</taxon>
        <taxon>Marasmiineae</taxon>
        <taxon>Physalacriaceae</taxon>
        <taxon>Cylindrobasidium</taxon>
    </lineage>
</organism>
<keyword evidence="3" id="KW-1185">Reference proteome</keyword>
<dbReference type="PANTHER" id="PTHR43792">
    <property type="entry name" value="GNAT FAMILY, PUTATIVE (AFU_ORTHOLOGUE AFUA_3G00765)-RELATED-RELATED"/>
    <property type="match status" value="1"/>
</dbReference>
<sequence>MSTSTADWNPDPNFRIETPRLFLTHYFPDREKDTDFVQLLMTHSGVHLPRPGQGYFLPGASALEEVQFIIRQRNSQALVTGWPGWFHVTLKETGEDLGTCSLVQARSCPKELWWPAPDIGFNFLPAARGKGYATEAAKALIAYAHEHHGVKEVLGFCEEDNLTSCKALERLGMVRWGKGKVKMFKNDGLVVWGPPGRTSLEGYVGEEKIEITG</sequence>
<dbReference type="EMBL" id="KN880599">
    <property type="protein sequence ID" value="KIY65226.1"/>
    <property type="molecule type" value="Genomic_DNA"/>
</dbReference>
<feature type="domain" description="N-acetyltransferase" evidence="1">
    <location>
        <begin position="24"/>
        <end position="188"/>
    </location>
</feature>
<dbReference type="GO" id="GO:0016747">
    <property type="term" value="F:acyltransferase activity, transferring groups other than amino-acyl groups"/>
    <property type="evidence" value="ECO:0007669"/>
    <property type="project" value="InterPro"/>
</dbReference>
<name>A0A0D7B6T2_9AGAR</name>
<accession>A0A0D7B6T2</accession>
<dbReference type="OrthoDB" id="630895at2759"/>
<evidence type="ECO:0000313" key="3">
    <source>
        <dbReference type="Proteomes" id="UP000054007"/>
    </source>
</evidence>
<proteinExistence type="predicted"/>
<gene>
    <name evidence="2" type="ORF">CYLTODRAFT_68983</name>
</gene>